<dbReference type="InterPro" id="IPR050678">
    <property type="entry name" value="DNA_Partitioning_ATPase"/>
</dbReference>
<dbReference type="EMBL" id="CYHA01000012">
    <property type="protein sequence ID" value="CUA87258.1"/>
    <property type="molecule type" value="Genomic_DNA"/>
</dbReference>
<evidence type="ECO:0000313" key="3">
    <source>
        <dbReference type="Proteomes" id="UP000243535"/>
    </source>
</evidence>
<dbReference type="PANTHER" id="PTHR13696">
    <property type="entry name" value="P-LOOP CONTAINING NUCLEOSIDE TRIPHOSPHATE HYDROLASE"/>
    <property type="match status" value="1"/>
</dbReference>
<reference evidence="3" key="1">
    <citation type="submission" date="2015-08" db="EMBL/GenBank/DDBJ databases">
        <authorList>
            <person name="Varghese N."/>
        </authorList>
    </citation>
    <scope>NUCLEOTIDE SEQUENCE [LARGE SCALE GENOMIC DNA]</scope>
    <source>
        <strain evidence="3">DSM 17901</strain>
    </source>
</reference>
<dbReference type="OrthoDB" id="69313at2"/>
<gene>
    <name evidence="2" type="ORF">Ga0061063_0114</name>
</gene>
<dbReference type="Pfam" id="PF01656">
    <property type="entry name" value="CbiA"/>
    <property type="match status" value="1"/>
</dbReference>
<dbReference type="CDD" id="cd02042">
    <property type="entry name" value="ParAB_family"/>
    <property type="match status" value="1"/>
</dbReference>
<dbReference type="PANTHER" id="PTHR13696:SF96">
    <property type="entry name" value="COBQ_COBB_MIND_PARA NUCLEOTIDE BINDING DOMAIN-CONTAINING PROTEIN"/>
    <property type="match status" value="1"/>
</dbReference>
<dbReference type="InterPro" id="IPR002586">
    <property type="entry name" value="CobQ/CobB/MinD/ParA_Nub-bd_dom"/>
</dbReference>
<keyword evidence="3" id="KW-1185">Reference proteome</keyword>
<name>A0A0K6H940_9NEIS</name>
<proteinExistence type="predicted"/>
<dbReference type="AlphaFoldDB" id="A0A0K6H940"/>
<dbReference type="RefSeq" id="WP_015060204.1">
    <property type="nucleotide sequence ID" value="NZ_CYHA01000012.1"/>
</dbReference>
<sequence length="210" mass="22293">MTIFAVVNTKGGVGKTTTAVHLATMLARQGKTLLIDGDPQASAASWAAWRRENEGYTPSPTTTCLAGKAILAEGKQLASGFAHVVVDAGGRDSVGLRSALLLAQRAVIPIGASNLDAAAMTDLLTVVELARDYNPDLDVRVLLTRVDPRTKDAAEMLEFLAEQELTVLPTKVCERVAFRRAIGEGAIVQELGKDQAAIAEMEAFFKEVTA</sequence>
<dbReference type="InterPro" id="IPR027417">
    <property type="entry name" value="P-loop_NTPase"/>
</dbReference>
<accession>A0A0K6H940</accession>
<protein>
    <submittedName>
        <fullName evidence="2">Plasmid segregation oscillating ATPase ParF</fullName>
    </submittedName>
</protein>
<evidence type="ECO:0000313" key="2">
    <source>
        <dbReference type="EMBL" id="CUA87258.1"/>
    </source>
</evidence>
<dbReference type="Proteomes" id="UP000243535">
    <property type="component" value="Unassembled WGS sequence"/>
</dbReference>
<dbReference type="Gene3D" id="3.40.50.300">
    <property type="entry name" value="P-loop containing nucleotide triphosphate hydrolases"/>
    <property type="match status" value="1"/>
</dbReference>
<feature type="domain" description="CobQ/CobB/MinD/ParA nucleotide binding" evidence="1">
    <location>
        <begin position="5"/>
        <end position="185"/>
    </location>
</feature>
<dbReference type="STRING" id="375574.GCA_001418035_02693"/>
<evidence type="ECO:0000259" key="1">
    <source>
        <dbReference type="Pfam" id="PF01656"/>
    </source>
</evidence>
<dbReference type="PIRSF" id="PIRSF009320">
    <property type="entry name" value="Nuc_binding_HP_1000"/>
    <property type="match status" value="1"/>
</dbReference>
<organism evidence="2 3">
    <name type="scientific">Gulbenkiania indica</name>
    <dbReference type="NCBI Taxonomy" id="375574"/>
    <lineage>
        <taxon>Bacteria</taxon>
        <taxon>Pseudomonadati</taxon>
        <taxon>Pseudomonadota</taxon>
        <taxon>Betaproteobacteria</taxon>
        <taxon>Neisseriales</taxon>
        <taxon>Chromobacteriaceae</taxon>
        <taxon>Gulbenkiania</taxon>
    </lineage>
</organism>
<dbReference type="SUPFAM" id="SSF52540">
    <property type="entry name" value="P-loop containing nucleoside triphosphate hydrolases"/>
    <property type="match status" value="1"/>
</dbReference>